<gene>
    <name evidence="3" type="ORF">SAMN06295879_2863</name>
    <name evidence="2" type="ORF">TZ00_02715</name>
</gene>
<dbReference type="AlphaFoldDB" id="A0A1T4YD13"/>
<dbReference type="PROSITE" id="PS50914">
    <property type="entry name" value="BON"/>
    <property type="match status" value="3"/>
</dbReference>
<dbReference type="RefSeq" id="WP_044439014.1">
    <property type="nucleotide sequence ID" value="NZ_FUYG01000007.1"/>
</dbReference>
<dbReference type="SMART" id="SM00749">
    <property type="entry name" value="BON"/>
    <property type="match status" value="3"/>
</dbReference>
<dbReference type="InterPro" id="IPR014004">
    <property type="entry name" value="Transpt-assoc_nodulatn_dom_bac"/>
</dbReference>
<evidence type="ECO:0000313" key="3">
    <source>
        <dbReference type="EMBL" id="SKA99656.1"/>
    </source>
</evidence>
<feature type="domain" description="BON" evidence="1">
    <location>
        <begin position="155"/>
        <end position="223"/>
    </location>
</feature>
<proteinExistence type="predicted"/>
<sequence length="227" mass="24344">MTLAQSPITDRTIQESVIAELRYTPNLDEARVGVAVAGGVVVLGGEVDTLSERYVAVKAAQKVTGVVSVVDEILVEGEPGARFSDIDIAKRINSVLAWLNDQPYESVAAEVADGCVILSGSVEYNYQRDAAEKLVGTLAHVRAVENRITLVPRPYPADLAEQLGEALHRQSSFDASRIAVRVSGGDVRLTGTVGTAAQKHDAAQTVWKHPAVRNIHNDIRVEPEALS</sequence>
<evidence type="ECO:0000313" key="2">
    <source>
        <dbReference type="EMBL" id="KJC65715.1"/>
    </source>
</evidence>
<reference evidence="2 4" key="1">
    <citation type="journal article" date="2001" name="Int. J. Syst. Evol. Microbiol.">
        <title>Agreia bicolorata gen. nov., sp. nov., to accommodate actinobacteria isolated from narrow reed grass infected by the nematode Heteroanguina graminophila.</title>
        <authorList>
            <person name="Evtushenko L.I."/>
            <person name="Dorofeeva L.V."/>
            <person name="Dobrovolskaya T.G."/>
            <person name="Streshinskaya G.M."/>
            <person name="Subbotin S.A."/>
            <person name="Tiedje J.M."/>
        </authorList>
    </citation>
    <scope>NUCLEOTIDE SEQUENCE [LARGE SCALE GENOMIC DNA]</scope>
    <source>
        <strain evidence="2 4">VKM Ac-1804</strain>
    </source>
</reference>
<dbReference type="Pfam" id="PF04972">
    <property type="entry name" value="BON"/>
    <property type="match status" value="3"/>
</dbReference>
<evidence type="ECO:0000313" key="5">
    <source>
        <dbReference type="Proteomes" id="UP000189735"/>
    </source>
</evidence>
<feature type="domain" description="BON" evidence="1">
    <location>
        <begin position="84"/>
        <end position="152"/>
    </location>
</feature>
<dbReference type="InterPro" id="IPR051686">
    <property type="entry name" value="Lipoprotein_DolP"/>
</dbReference>
<protein>
    <submittedName>
        <fullName evidence="3">Osmotically-inducible protein OsmY, contains BON domain</fullName>
    </submittedName>
</protein>
<reference evidence="2" key="2">
    <citation type="submission" date="2015-02" db="EMBL/GenBank/DDBJ databases">
        <authorList>
            <person name="Vasilyev I.Y."/>
            <person name="Siniagina M.N."/>
            <person name="Malanin S.Y."/>
            <person name="Boulygina E.A."/>
            <person name="Grygoryeva T.V."/>
            <person name="Yarullina D.R."/>
            <person name="Ilinskaya O.N."/>
        </authorList>
    </citation>
    <scope>NUCLEOTIDE SEQUENCE</scope>
    <source>
        <strain evidence="2">VKM Ac-1804</strain>
    </source>
</reference>
<reference evidence="3" key="4">
    <citation type="submission" date="2017-02" db="EMBL/GenBank/DDBJ databases">
        <authorList>
            <person name="Peterson S.W."/>
        </authorList>
    </citation>
    <scope>NUCLEOTIDE SEQUENCE [LARGE SCALE GENOMIC DNA]</scope>
    <source>
        <strain evidence="3">VKM Ac-2052</strain>
    </source>
</reference>
<dbReference type="EMBL" id="JYFC01000001">
    <property type="protein sequence ID" value="KJC65715.1"/>
    <property type="molecule type" value="Genomic_DNA"/>
</dbReference>
<dbReference type="EMBL" id="FUYG01000007">
    <property type="protein sequence ID" value="SKA99656.1"/>
    <property type="molecule type" value="Genomic_DNA"/>
</dbReference>
<dbReference type="Proteomes" id="UP000032503">
    <property type="component" value="Unassembled WGS sequence"/>
</dbReference>
<dbReference type="InterPro" id="IPR007055">
    <property type="entry name" value="BON_dom"/>
</dbReference>
<feature type="domain" description="BON" evidence="1">
    <location>
        <begin position="9"/>
        <end position="77"/>
    </location>
</feature>
<keyword evidence="4" id="KW-1185">Reference proteome</keyword>
<dbReference type="Gene3D" id="3.30.1340.30">
    <property type="match status" value="3"/>
</dbReference>
<evidence type="ECO:0000259" key="1">
    <source>
        <dbReference type="PROSITE" id="PS50914"/>
    </source>
</evidence>
<reference evidence="5" key="3">
    <citation type="submission" date="2017-02" db="EMBL/GenBank/DDBJ databases">
        <authorList>
            <person name="Varghese N."/>
            <person name="Submissions S."/>
        </authorList>
    </citation>
    <scope>NUCLEOTIDE SEQUENCE [LARGE SCALE GENOMIC DNA]</scope>
    <source>
        <strain evidence="5">VKM Ac-2052</strain>
    </source>
</reference>
<evidence type="ECO:0000313" key="4">
    <source>
        <dbReference type="Proteomes" id="UP000032503"/>
    </source>
</evidence>
<organism evidence="3 5">
    <name type="scientific">Agreia bicolorata</name>
    <dbReference type="NCBI Taxonomy" id="110935"/>
    <lineage>
        <taxon>Bacteria</taxon>
        <taxon>Bacillati</taxon>
        <taxon>Actinomycetota</taxon>
        <taxon>Actinomycetes</taxon>
        <taxon>Micrococcales</taxon>
        <taxon>Microbacteriaceae</taxon>
        <taxon>Agreia</taxon>
    </lineage>
</organism>
<accession>A0A1T4YD13</accession>
<dbReference type="Proteomes" id="UP000189735">
    <property type="component" value="Unassembled WGS sequence"/>
</dbReference>
<dbReference type="PANTHER" id="PTHR34606:SF15">
    <property type="entry name" value="BON DOMAIN-CONTAINING PROTEIN"/>
    <property type="match status" value="1"/>
</dbReference>
<name>A0A1T4YD13_9MICO</name>
<dbReference type="PANTHER" id="PTHR34606">
    <property type="entry name" value="BON DOMAIN-CONTAINING PROTEIN"/>
    <property type="match status" value="1"/>
</dbReference>